<protein>
    <submittedName>
        <fullName evidence="2">Uncharacterized protein</fullName>
    </submittedName>
</protein>
<feature type="coiled-coil region" evidence="1">
    <location>
        <begin position="89"/>
        <end position="130"/>
    </location>
</feature>
<name>A0A7Y1M7V6_9PSED</name>
<keyword evidence="1" id="KW-0175">Coiled coil</keyword>
<evidence type="ECO:0000256" key="1">
    <source>
        <dbReference type="SAM" id="Coils"/>
    </source>
</evidence>
<dbReference type="Proteomes" id="UP000535954">
    <property type="component" value="Unassembled WGS sequence"/>
</dbReference>
<sequence>MGLANKAKAVQLSVLSKYGVLADFSGLDEGGLDRALKGRLSASASMDMTFANWCDQLLGLGRRVPVARFDHQVAGQIRLDKLAVGQDLAVSLKAHNRQLQARLKASEQEVMRLQDELQALRQTRDHAALMEPESVAAQRLKSWYHDTIDPLHNILWEIKEIDGRIFDHQGHINRDYRQQLVEIILRALNGLARFGLYVEAELRDASPKEPVLPSVMLHHNPPDQGEEHLLEHFDFVVKGVQPDVLRAASEFLFLGQALPEMDKQHRFDCHVKVSYRHGLELDKDELFHLSCFLQKLFEALARSNDGRPRGALRETVILCLLLSWTAPCMPMRLQRAQVLSLQDTFYRGHKPFTTDTSNPDRDVSAGKILEHLFHTLHVLVMR</sequence>
<accession>A0A7Y1M7V6</accession>
<evidence type="ECO:0000313" key="3">
    <source>
        <dbReference type="Proteomes" id="UP000535954"/>
    </source>
</evidence>
<dbReference type="AlphaFoldDB" id="A0A7Y1M7V6"/>
<evidence type="ECO:0000313" key="2">
    <source>
        <dbReference type="EMBL" id="NNA76858.1"/>
    </source>
</evidence>
<comment type="caution">
    <text evidence="2">The sequence shown here is derived from an EMBL/GenBank/DDBJ whole genome shotgun (WGS) entry which is preliminary data.</text>
</comment>
<organism evidence="2 3">
    <name type="scientific">Pseudomonas lactis</name>
    <dbReference type="NCBI Taxonomy" id="1615674"/>
    <lineage>
        <taxon>Bacteria</taxon>
        <taxon>Pseudomonadati</taxon>
        <taxon>Pseudomonadota</taxon>
        <taxon>Gammaproteobacteria</taxon>
        <taxon>Pseudomonadales</taxon>
        <taxon>Pseudomonadaceae</taxon>
        <taxon>Pseudomonas</taxon>
    </lineage>
</organism>
<proteinExistence type="predicted"/>
<dbReference type="RefSeq" id="WP_169900591.1">
    <property type="nucleotide sequence ID" value="NZ_JAAQYH010000023.1"/>
</dbReference>
<reference evidence="2 3" key="1">
    <citation type="journal article" date="2020" name="Front. Microbiol.">
        <title>Genetic Organization of the aprX-lipA2 Operon Affects the Proteolytic Potential of Pseudomonas Species in Milk.</title>
        <authorList>
            <person name="Maier C."/>
            <person name="Huptas C."/>
            <person name="von Neubeck M."/>
            <person name="Scherer S."/>
            <person name="Wenning M."/>
            <person name="Lucking G."/>
        </authorList>
    </citation>
    <scope>NUCLEOTIDE SEQUENCE [LARGE SCALE GENOMIC DNA]</scope>
    <source>
        <strain evidence="2 3">WS 5405</strain>
    </source>
</reference>
<gene>
    <name evidence="2" type="ORF">HBO13_29935</name>
</gene>
<dbReference type="EMBL" id="JAAQYH010000023">
    <property type="protein sequence ID" value="NNA76858.1"/>
    <property type="molecule type" value="Genomic_DNA"/>
</dbReference>